<dbReference type="GO" id="GO:0000781">
    <property type="term" value="C:chromosome, telomeric region"/>
    <property type="evidence" value="ECO:0007669"/>
    <property type="project" value="UniProtKB-SubCell"/>
</dbReference>
<protein>
    <recommendedName>
        <fullName evidence="3">CST complex subunit STN1</fullName>
    </recommendedName>
    <alternativeName>
        <fullName evidence="8">Suppressor of cdc thirteen homolog</fullName>
    </alternativeName>
</protein>
<dbReference type="InterPro" id="IPR040260">
    <property type="entry name" value="RFA2-like"/>
</dbReference>
<gene>
    <name evidence="11" type="ORF">PLBR_LOCUS3253</name>
</gene>
<evidence type="ECO:0000256" key="8">
    <source>
        <dbReference type="ARBA" id="ARBA00030039"/>
    </source>
</evidence>
<evidence type="ECO:0000256" key="6">
    <source>
        <dbReference type="ARBA" id="ARBA00023125"/>
    </source>
</evidence>
<dbReference type="Proteomes" id="UP000290189">
    <property type="component" value="Unassembled WGS sequence"/>
</dbReference>
<geneLocation type="mitochondrion" evidence="11"/>
<dbReference type="AlphaFoldDB" id="A0A3P3Y789"/>
<dbReference type="PANTHER" id="PTHR13989">
    <property type="entry name" value="REPLICATION PROTEIN A-RELATED"/>
    <property type="match status" value="1"/>
</dbReference>
<evidence type="ECO:0000256" key="2">
    <source>
        <dbReference type="ARBA" id="ARBA00004574"/>
    </source>
</evidence>
<accession>A0A3P3Y789</accession>
<evidence type="ECO:0000256" key="4">
    <source>
        <dbReference type="ARBA" id="ARBA00022454"/>
    </source>
</evidence>
<keyword evidence="4" id="KW-0158">Chromosome</keyword>
<keyword evidence="5" id="KW-0779">Telomere</keyword>
<evidence type="ECO:0000256" key="1">
    <source>
        <dbReference type="ARBA" id="ARBA00004123"/>
    </source>
</evidence>
<dbReference type="GO" id="GO:0005634">
    <property type="term" value="C:nucleus"/>
    <property type="evidence" value="ECO:0007669"/>
    <property type="project" value="UniProtKB-SubCell"/>
</dbReference>
<feature type="domain" description="OB" evidence="10">
    <location>
        <begin position="107"/>
        <end position="175"/>
    </location>
</feature>
<dbReference type="InterPro" id="IPR004365">
    <property type="entry name" value="NA-bd_OB_tRNA"/>
</dbReference>
<dbReference type="Gene3D" id="2.40.50.140">
    <property type="entry name" value="Nucleic acid-binding proteins"/>
    <property type="match status" value="1"/>
</dbReference>
<evidence type="ECO:0000256" key="3">
    <source>
        <dbReference type="ARBA" id="ARBA00017411"/>
    </source>
</evidence>
<evidence type="ECO:0000256" key="5">
    <source>
        <dbReference type="ARBA" id="ARBA00022895"/>
    </source>
</evidence>
<organism evidence="11 12">
    <name type="scientific">Plasmodiophora brassicae</name>
    <name type="common">Clubroot disease agent</name>
    <dbReference type="NCBI Taxonomy" id="37360"/>
    <lineage>
        <taxon>Eukaryota</taxon>
        <taxon>Sar</taxon>
        <taxon>Rhizaria</taxon>
        <taxon>Endomyxa</taxon>
        <taxon>Phytomyxea</taxon>
        <taxon>Plasmodiophorida</taxon>
        <taxon>Plasmodiophoridae</taxon>
        <taxon>Plasmodiophora</taxon>
    </lineage>
</organism>
<keyword evidence="6" id="KW-0238">DNA-binding</keyword>
<evidence type="ECO:0000313" key="12">
    <source>
        <dbReference type="Proteomes" id="UP000290189"/>
    </source>
</evidence>
<evidence type="ECO:0000256" key="9">
    <source>
        <dbReference type="SAM" id="MobiDB-lite"/>
    </source>
</evidence>
<proteinExistence type="predicted"/>
<keyword evidence="7" id="KW-0539">Nucleus</keyword>
<dbReference type="EMBL" id="OVEO01000005">
    <property type="protein sequence ID" value="SPQ96038.1"/>
    <property type="molecule type" value="Genomic_DNA"/>
</dbReference>
<evidence type="ECO:0000256" key="7">
    <source>
        <dbReference type="ARBA" id="ARBA00023242"/>
    </source>
</evidence>
<dbReference type="GO" id="GO:0003677">
    <property type="term" value="F:DNA binding"/>
    <property type="evidence" value="ECO:0007669"/>
    <property type="project" value="UniProtKB-KW"/>
</dbReference>
<evidence type="ECO:0000259" key="10">
    <source>
        <dbReference type="Pfam" id="PF01336"/>
    </source>
</evidence>
<dbReference type="SUPFAM" id="SSF50249">
    <property type="entry name" value="Nucleic acid-binding proteins"/>
    <property type="match status" value="1"/>
</dbReference>
<dbReference type="InterPro" id="IPR012340">
    <property type="entry name" value="NA-bd_OB-fold"/>
</dbReference>
<sequence>MTAVAMSRRPMTPQRPSSSSARQWPHGSLQPRGLQKSELQVRACVLWSAARDTHSMRQQELPFSYWGLQSTYWSFVRILICDIYRLGAFREHPGCSFSLCGRPIQRVCIVGVIVEARLHATNLVVMIDDGTGIISATYWFNEPGSCADHLALGNRVLVHGRLSTYRNEPQIQITSSGILHDPNAEVLHWIQAVHLYQTVYSQPDAVADSVRRTIESSAPSFTSAQSTNLPSTASDDLRKCCMRLFSHGNALAFADICNDDNVVMKAAATLNCSASPNDIALAVARAIAQCVARGHLIQVCEGRDEYMLLDAKAHLADPIVQILRHQNQITVSQLRSQLCSHPRYRGVSLESIKEAIRYLQSLGTVSLDSTNKYITLLSYAHVRVAS</sequence>
<feature type="region of interest" description="Disordered" evidence="9">
    <location>
        <begin position="1"/>
        <end position="35"/>
    </location>
</feature>
<comment type="subcellular location">
    <subcellularLocation>
        <location evidence="2">Chromosome</location>
        <location evidence="2">Telomere</location>
    </subcellularLocation>
    <subcellularLocation>
        <location evidence="1">Nucleus</location>
    </subcellularLocation>
</comment>
<dbReference type="PANTHER" id="PTHR13989:SF33">
    <property type="entry name" value="CST COMPLEX SUBUNIT STN1"/>
    <property type="match status" value="1"/>
</dbReference>
<dbReference type="Pfam" id="PF01336">
    <property type="entry name" value="tRNA_anti-codon"/>
    <property type="match status" value="1"/>
</dbReference>
<evidence type="ECO:0000313" key="11">
    <source>
        <dbReference type="EMBL" id="SPQ96038.1"/>
    </source>
</evidence>
<keyword evidence="11" id="KW-0496">Mitochondrion</keyword>
<reference evidence="11 12" key="1">
    <citation type="submission" date="2018-03" db="EMBL/GenBank/DDBJ databases">
        <authorList>
            <person name="Fogelqvist J."/>
        </authorList>
    </citation>
    <scope>NUCLEOTIDE SEQUENCE [LARGE SCALE GENOMIC DNA]</scope>
</reference>
<name>A0A3P3Y789_PLABS</name>